<dbReference type="GeneID" id="65096337"/>
<dbReference type="AlphaFoldDB" id="A0A8E7B0H6"/>
<organism evidence="1 2">
    <name type="scientific">Methanospirillum purgamenti</name>
    <dbReference type="NCBI Taxonomy" id="2834276"/>
    <lineage>
        <taxon>Archaea</taxon>
        <taxon>Methanobacteriati</taxon>
        <taxon>Methanobacteriota</taxon>
        <taxon>Stenosarchaea group</taxon>
        <taxon>Methanomicrobia</taxon>
        <taxon>Methanomicrobiales</taxon>
        <taxon>Methanospirillaceae</taxon>
        <taxon>Methanospirillum</taxon>
    </lineage>
</organism>
<gene>
    <name evidence="1" type="ORF">KHC33_04095</name>
</gene>
<proteinExistence type="predicted"/>
<evidence type="ECO:0000313" key="2">
    <source>
        <dbReference type="Proteomes" id="UP000680656"/>
    </source>
</evidence>
<dbReference type="RefSeq" id="WP_214420494.1">
    <property type="nucleotide sequence ID" value="NZ_CP075546.1"/>
</dbReference>
<sequence length="432" mass="51815">MDINWFIQVVSNKFGWKITIVDDQTRNIFPFAESDKEGDPELSIRLDLLNLDKKIVSLKKFIPLYEGCALYSEHKYEILLSRRSNVFSNPKFIKNLENIEDSRNKFIYSISDISQELYLHFMETFIQKNSDIAFFLRPFPRDLKEIIKESPDIELLDFLSKNFRYLSIKIESEEKKSEELLHSLVISHLFNISYQTGMTFVPFFSIEQLFKSYRSFSRQREKNFAPPRKIYNQNVISYYQMARTTDNPSLKFLSFYQILEYFFNAEYYQNLRNDVRMKITHPAFSFESDKSIQELILLINNQIRYGKTQKQKNEYERLKSLLNSNFNDFSSLIQQLNEYDESLIEYYSKNHVSFCKGPFVDFLKSNINEICEKLSSRIYKIRNAIVHSKDDNEYRYIPFRDDKELYKEIPLIQLISEEIIIKHSKYFNEDIN</sequence>
<accession>A0A8E7B0H6</accession>
<dbReference type="Proteomes" id="UP000680656">
    <property type="component" value="Chromosome"/>
</dbReference>
<dbReference type="EMBL" id="CP075546">
    <property type="protein sequence ID" value="QVV89704.1"/>
    <property type="molecule type" value="Genomic_DNA"/>
</dbReference>
<reference evidence="1 2" key="1">
    <citation type="submission" date="2021-05" db="EMBL/GenBank/DDBJ databases">
        <title>A novel Methanospirillum isolate from a pyrite-forming mixed culture.</title>
        <authorList>
            <person name="Bunk B."/>
            <person name="Sproer C."/>
            <person name="Spring S."/>
            <person name="Pester M."/>
        </authorList>
    </citation>
    <scope>NUCLEOTIDE SEQUENCE [LARGE SCALE GENOMIC DNA]</scope>
    <source>
        <strain evidence="1 2">J.3.6.1-F.2.7.3</strain>
    </source>
</reference>
<name>A0A8E7B0H6_9EURY</name>
<dbReference type="KEGG" id="mrtj:KHC33_04095"/>
<protein>
    <submittedName>
        <fullName evidence="1">Uncharacterized protein</fullName>
    </submittedName>
</protein>
<evidence type="ECO:0000313" key="1">
    <source>
        <dbReference type="EMBL" id="QVV89704.1"/>
    </source>
</evidence>
<keyword evidence="2" id="KW-1185">Reference proteome</keyword>